<dbReference type="InterPro" id="IPR027849">
    <property type="entry name" value="DUF4434"/>
</dbReference>
<reference evidence="2" key="1">
    <citation type="submission" date="2020-02" db="EMBL/GenBank/DDBJ databases">
        <authorList>
            <person name="Chen W.-M."/>
        </authorList>
    </citation>
    <scope>NUCLEOTIDE SEQUENCE</scope>
    <source>
        <strain evidence="2">NBD-18</strain>
    </source>
</reference>
<evidence type="ECO:0000313" key="2">
    <source>
        <dbReference type="EMBL" id="NDY82420.1"/>
    </source>
</evidence>
<dbReference type="EMBL" id="JAAGRN010000002">
    <property type="protein sequence ID" value="NDY82420.1"/>
    <property type="molecule type" value="Genomic_DNA"/>
</dbReference>
<sequence>MLLVPAYSYADRAIFYQPQVRDLALDINRWPAIFQSVRARGMDTVIVQWTAHGDAFSNPQSQKWLKNRLEDALNAGLKLIVGLNADPEVFVRLEQPVGVLEDYFRRQRYLDVELAKHWSSVLPVEKISGWYITLEIDDRRWRDEAAFRELSDHLQTESVELRKINDKPIYVSSFFAGHTDPDQYAGMLKQIKKQADVRILVQDGAGTGKLTLRERNLYLGILGDCKMSVADGIVYEIFRQTQHDQAFKAEPLERNQLNQVLKNRASCGKDTVLFSLRYLIDLSN</sequence>
<protein>
    <submittedName>
        <fullName evidence="2">DUF4434 domain-containing protein</fullName>
    </submittedName>
</protein>
<dbReference type="Gene3D" id="3.20.20.80">
    <property type="entry name" value="Glycosidases"/>
    <property type="match status" value="1"/>
</dbReference>
<comment type="caution">
    <text evidence="2">The sequence shown here is derived from an EMBL/GenBank/DDBJ whole genome shotgun (WGS) entry which is preliminary data.</text>
</comment>
<proteinExistence type="predicted"/>
<feature type="domain" description="DUF4434" evidence="1">
    <location>
        <begin position="14"/>
        <end position="273"/>
    </location>
</feature>
<name>A0A6B2QVK3_9BURK</name>
<organism evidence="2">
    <name type="scientific">Sheuella amnicola</name>
    <dbReference type="NCBI Taxonomy" id="2707330"/>
    <lineage>
        <taxon>Bacteria</taxon>
        <taxon>Pseudomonadati</taxon>
        <taxon>Pseudomonadota</taxon>
        <taxon>Betaproteobacteria</taxon>
        <taxon>Burkholderiales</taxon>
        <taxon>Alcaligenaceae</taxon>
        <taxon>Sheuella</taxon>
    </lineage>
</organism>
<evidence type="ECO:0000259" key="1">
    <source>
        <dbReference type="Pfam" id="PF14488"/>
    </source>
</evidence>
<accession>A0A6B2QVK3</accession>
<dbReference type="Pfam" id="PF14488">
    <property type="entry name" value="DUF4434"/>
    <property type="match status" value="1"/>
</dbReference>
<dbReference type="AlphaFoldDB" id="A0A6B2QVK3"/>
<gene>
    <name evidence="2" type="ORF">G3I67_04150</name>
</gene>